<organism evidence="3 4">
    <name type="scientific">Halocaridina rubra</name>
    <name type="common">Hawaiian red shrimp</name>
    <dbReference type="NCBI Taxonomy" id="373956"/>
    <lineage>
        <taxon>Eukaryota</taxon>
        <taxon>Metazoa</taxon>
        <taxon>Ecdysozoa</taxon>
        <taxon>Arthropoda</taxon>
        <taxon>Crustacea</taxon>
        <taxon>Multicrustacea</taxon>
        <taxon>Malacostraca</taxon>
        <taxon>Eumalacostraca</taxon>
        <taxon>Eucarida</taxon>
        <taxon>Decapoda</taxon>
        <taxon>Pleocyemata</taxon>
        <taxon>Caridea</taxon>
        <taxon>Atyoidea</taxon>
        <taxon>Atyidae</taxon>
        <taxon>Halocaridina</taxon>
    </lineage>
</organism>
<dbReference type="Proteomes" id="UP001381693">
    <property type="component" value="Unassembled WGS sequence"/>
</dbReference>
<keyword evidence="4" id="KW-1185">Reference proteome</keyword>
<dbReference type="PANTHER" id="PTHR21483:SF18">
    <property type="entry name" value="RNA POLYMERASE II-ASSOCIATED PROTEIN 1"/>
    <property type="match status" value="1"/>
</dbReference>
<evidence type="ECO:0000313" key="3">
    <source>
        <dbReference type="EMBL" id="KAK7084363.1"/>
    </source>
</evidence>
<evidence type="ECO:0000259" key="2">
    <source>
        <dbReference type="Pfam" id="PF25766"/>
    </source>
</evidence>
<accession>A0AAN8XMI7</accession>
<dbReference type="InterPro" id="IPR057989">
    <property type="entry name" value="TPR_RPAP1/MINIYO-like"/>
</dbReference>
<dbReference type="InterPro" id="IPR039913">
    <property type="entry name" value="RPAP1/Rba50"/>
</dbReference>
<dbReference type="EMBL" id="JAXCGZ010002126">
    <property type="protein sequence ID" value="KAK7084363.1"/>
    <property type="molecule type" value="Genomic_DNA"/>
</dbReference>
<feature type="region of interest" description="Disordered" evidence="1">
    <location>
        <begin position="514"/>
        <end position="534"/>
    </location>
</feature>
<evidence type="ECO:0000256" key="1">
    <source>
        <dbReference type="SAM" id="MobiDB-lite"/>
    </source>
</evidence>
<dbReference type="Pfam" id="PF25766">
    <property type="entry name" value="TPR_RPAP1"/>
    <property type="match status" value="1"/>
</dbReference>
<comment type="caution">
    <text evidence="3">The sequence shown here is derived from an EMBL/GenBank/DDBJ whole genome shotgun (WGS) entry which is preliminary data.</text>
</comment>
<dbReference type="PANTHER" id="PTHR21483">
    <property type="entry name" value="RNA POLYMERASE II-ASSOCIATED PROTEIN 1"/>
    <property type="match status" value="1"/>
</dbReference>
<sequence length="740" mass="83787">MTSVYGVPLKHALHFFKVLAAKGRQLASMLVNTYGIMSQILTYVSLEPSEVSMPLQEVLMLSQEAYGLWSIFLAYGLTKAQEAFSSFYPMLVKQLVFYREKVPVNENVEKNKFNYDVGSHMLAVISRALNIAASHSLLKNKMMLNQGTLIDSEGKAIVLPPPLLTWEDMNDFPSLVETCLHKWLTQLMRSSEVTFSALRLVGSCCNFLECYYSKWRDQVSYNSDACNGKILHISDNILSPFLESVTFKTLLKELVLHSALISDLPPGTKRDPVNLGSLGCVTFGGKVIPILQPLSPFPLLLPLVSLCLTLHSLHPVLDVKTVSTLLESEEIGFYLGKFCQSPHSLRGQWLTRIDTHILFNLLKLAALKGCTKIQLYHKTAMCLMPCIHKGDEVLVKELINFVICTKEFTQDITDVNARVDHINLNDYVPLNSPALVQPVLSPMELTKNIYQSITSIGSELVNCLLSKKEYESSTVLKNGIPFITNGITISQTESSLALERCWTLVPIKHAYGQSRQRTSDSKEKAQANSSDQSNPEDILTVNKCLQMTYLGLKYRRNCLLKDVSVFAWLQQLSLVFLVANDTFLDANVSSYLQGCVVELLRNKGYANLQTTNHLEGFNSCLAWFKELLEQFISVSYGDSTFALFLLIPLQQYWPSEFRLQIWGDMLDALPYIMLSEEQVTQFIPIEQFCEPAEEDERLIIKYRSSLGSQMISERKNSFLYKLASHHIKEYFQRIRQRSNT</sequence>
<feature type="domain" description="RPAP1/MINIYO-like TPR repeats" evidence="2">
    <location>
        <begin position="524"/>
        <end position="733"/>
    </location>
</feature>
<gene>
    <name evidence="3" type="ORF">SK128_015476</name>
</gene>
<protein>
    <recommendedName>
        <fullName evidence="2">RPAP1/MINIYO-like TPR repeats domain-containing protein</fullName>
    </recommendedName>
</protein>
<name>A0AAN8XMI7_HALRR</name>
<dbReference type="AlphaFoldDB" id="A0AAN8XMI7"/>
<reference evidence="3 4" key="1">
    <citation type="submission" date="2023-11" db="EMBL/GenBank/DDBJ databases">
        <title>Halocaridina rubra genome assembly.</title>
        <authorList>
            <person name="Smith C."/>
        </authorList>
    </citation>
    <scope>NUCLEOTIDE SEQUENCE [LARGE SCALE GENOMIC DNA]</scope>
    <source>
        <strain evidence="3">EP-1</strain>
        <tissue evidence="3">Whole</tissue>
    </source>
</reference>
<evidence type="ECO:0000313" key="4">
    <source>
        <dbReference type="Proteomes" id="UP001381693"/>
    </source>
</evidence>
<proteinExistence type="predicted"/>
<dbReference type="GO" id="GO:0006366">
    <property type="term" value="P:transcription by RNA polymerase II"/>
    <property type="evidence" value="ECO:0007669"/>
    <property type="project" value="InterPro"/>
</dbReference>